<dbReference type="AlphaFoldDB" id="A0AAX6E0R6"/>
<reference evidence="3" key="2">
    <citation type="submission" date="2023-04" db="EMBL/GenBank/DDBJ databases">
        <authorList>
            <person name="Bruccoleri R.E."/>
            <person name="Oakeley E.J."/>
            <person name="Faust A.-M."/>
            <person name="Dessus-Babus S."/>
            <person name="Altorfer M."/>
            <person name="Burckhardt D."/>
            <person name="Oertli M."/>
            <person name="Naumann U."/>
            <person name="Petersen F."/>
            <person name="Wong J."/>
        </authorList>
    </citation>
    <scope>NUCLEOTIDE SEQUENCE</scope>
    <source>
        <strain evidence="3">GSM-AAB239-AS_SAM_17_03QT</strain>
        <tissue evidence="3">Leaf</tissue>
    </source>
</reference>
<dbReference type="Proteomes" id="UP001140949">
    <property type="component" value="Unassembled WGS sequence"/>
</dbReference>
<feature type="chain" id="PRO_5043657473" evidence="2">
    <location>
        <begin position="27"/>
        <end position="82"/>
    </location>
</feature>
<keyword evidence="2" id="KW-0732">Signal</keyword>
<evidence type="ECO:0000313" key="3">
    <source>
        <dbReference type="EMBL" id="KAJ6797563.1"/>
    </source>
</evidence>
<evidence type="ECO:0000256" key="2">
    <source>
        <dbReference type="SAM" id="SignalP"/>
    </source>
</evidence>
<feature type="transmembrane region" description="Helical" evidence="1">
    <location>
        <begin position="44"/>
        <end position="61"/>
    </location>
</feature>
<proteinExistence type="predicted"/>
<accession>A0AAX6E0R6</accession>
<keyword evidence="4" id="KW-1185">Reference proteome</keyword>
<protein>
    <submittedName>
        <fullName evidence="3">Pollen-specific leucine-rich repeat extensin-like protein 4</fullName>
    </submittedName>
</protein>
<evidence type="ECO:0000256" key="1">
    <source>
        <dbReference type="SAM" id="Phobius"/>
    </source>
</evidence>
<keyword evidence="1" id="KW-0812">Transmembrane</keyword>
<dbReference type="EMBL" id="JANAVB010040818">
    <property type="protein sequence ID" value="KAJ6797563.1"/>
    <property type="molecule type" value="Genomic_DNA"/>
</dbReference>
<reference evidence="3" key="1">
    <citation type="journal article" date="2023" name="GigaByte">
        <title>Genome assembly of the bearded iris, Iris pallida Lam.</title>
        <authorList>
            <person name="Bruccoleri R.E."/>
            <person name="Oakeley E.J."/>
            <person name="Faust A.M.E."/>
            <person name="Altorfer M."/>
            <person name="Dessus-Babus S."/>
            <person name="Burckhardt D."/>
            <person name="Oertli M."/>
            <person name="Naumann U."/>
            <person name="Petersen F."/>
            <person name="Wong J."/>
        </authorList>
    </citation>
    <scope>NUCLEOTIDE SEQUENCE</scope>
    <source>
        <strain evidence="3">GSM-AAB239-AS_SAM_17_03QT</strain>
    </source>
</reference>
<evidence type="ECO:0000313" key="4">
    <source>
        <dbReference type="Proteomes" id="UP001140949"/>
    </source>
</evidence>
<organism evidence="3 4">
    <name type="scientific">Iris pallida</name>
    <name type="common">Sweet iris</name>
    <dbReference type="NCBI Taxonomy" id="29817"/>
    <lineage>
        <taxon>Eukaryota</taxon>
        <taxon>Viridiplantae</taxon>
        <taxon>Streptophyta</taxon>
        <taxon>Embryophyta</taxon>
        <taxon>Tracheophyta</taxon>
        <taxon>Spermatophyta</taxon>
        <taxon>Magnoliopsida</taxon>
        <taxon>Liliopsida</taxon>
        <taxon>Asparagales</taxon>
        <taxon>Iridaceae</taxon>
        <taxon>Iridoideae</taxon>
        <taxon>Irideae</taxon>
        <taxon>Iris</taxon>
    </lineage>
</organism>
<feature type="signal peptide" evidence="2">
    <location>
        <begin position="1"/>
        <end position="26"/>
    </location>
</feature>
<name>A0AAX6E0R6_IRIPA</name>
<comment type="caution">
    <text evidence="3">The sequence shown here is derived from an EMBL/GenBank/DDBJ whole genome shotgun (WGS) entry which is preliminary data.</text>
</comment>
<sequence>MPVGGSREVGLGFLFLLFSFLDVSMCPGCNEFSGIDVVITDTTTPTVIMAMWWCVVMTFLWRGRRSGGGRVGCRGMAMVLAV</sequence>
<keyword evidence="1" id="KW-0472">Membrane</keyword>
<gene>
    <name evidence="3" type="ORF">M6B38_217860</name>
</gene>
<keyword evidence="1" id="KW-1133">Transmembrane helix</keyword>